<protein>
    <submittedName>
        <fullName evidence="9">ABC transporter permease</fullName>
    </submittedName>
</protein>
<dbReference type="InterPro" id="IPR000515">
    <property type="entry name" value="MetI-like"/>
</dbReference>
<name>A0A3D8PQC0_9BACI</name>
<evidence type="ECO:0000256" key="5">
    <source>
        <dbReference type="ARBA" id="ARBA00022989"/>
    </source>
</evidence>
<comment type="caution">
    <text evidence="9">The sequence shown here is derived from an EMBL/GenBank/DDBJ whole genome shotgun (WGS) entry which is preliminary data.</text>
</comment>
<dbReference type="PANTHER" id="PTHR43744:SF12">
    <property type="entry name" value="ABC TRANSPORTER PERMEASE PROTEIN MG189-RELATED"/>
    <property type="match status" value="1"/>
</dbReference>
<feature type="transmembrane region" description="Helical" evidence="7">
    <location>
        <begin position="9"/>
        <end position="31"/>
    </location>
</feature>
<sequence length="274" mass="30890">MKQLQFGKILIYLLLIVGAITMVFPFFWMFISSLKTAAEVNTTPPTLWPSILTFDNFIYAFETAPFARYFLNSVIVAFFNVVLTGITTILAAFAFSRLKFPGKEVLFSLLLSLMMIPFEMLIITNYTTIADLGLIDTLSAMIIPFTSSIFYTYILRNFFQSIPDSLYHSARIDGASNWKYLWKIMVPIAKPAIITILLLNAISSWNAFMWPMLVTNTTNNRTLPFGLYAFISESGVRYEVLMAASTIVILPMVILFLFMRKSIVSSVAQGGTKG</sequence>
<dbReference type="SUPFAM" id="SSF161098">
    <property type="entry name" value="MetI-like"/>
    <property type="match status" value="1"/>
</dbReference>
<accession>A0A3D8PQC0</accession>
<evidence type="ECO:0000313" key="10">
    <source>
        <dbReference type="Proteomes" id="UP000257143"/>
    </source>
</evidence>
<evidence type="ECO:0000256" key="3">
    <source>
        <dbReference type="ARBA" id="ARBA00022475"/>
    </source>
</evidence>
<keyword evidence="6 7" id="KW-0472">Membrane</keyword>
<dbReference type="CDD" id="cd06261">
    <property type="entry name" value="TM_PBP2"/>
    <property type="match status" value="1"/>
</dbReference>
<evidence type="ECO:0000256" key="4">
    <source>
        <dbReference type="ARBA" id="ARBA00022692"/>
    </source>
</evidence>
<dbReference type="GO" id="GO:0005886">
    <property type="term" value="C:plasma membrane"/>
    <property type="evidence" value="ECO:0007669"/>
    <property type="project" value="UniProtKB-SubCell"/>
</dbReference>
<dbReference type="Pfam" id="PF00528">
    <property type="entry name" value="BPD_transp_1"/>
    <property type="match status" value="1"/>
</dbReference>
<dbReference type="RefSeq" id="WP_115773525.1">
    <property type="nucleotide sequence ID" value="NZ_PIOC01000017.1"/>
</dbReference>
<feature type="transmembrane region" description="Helical" evidence="7">
    <location>
        <begin position="180"/>
        <end position="202"/>
    </location>
</feature>
<gene>
    <name evidence="9" type="ORF">CWR48_12255</name>
</gene>
<organism evidence="9 10">
    <name type="scientific">Oceanobacillus arenosus</name>
    <dbReference type="NCBI Taxonomy" id="1229153"/>
    <lineage>
        <taxon>Bacteria</taxon>
        <taxon>Bacillati</taxon>
        <taxon>Bacillota</taxon>
        <taxon>Bacilli</taxon>
        <taxon>Bacillales</taxon>
        <taxon>Bacillaceae</taxon>
        <taxon>Oceanobacillus</taxon>
    </lineage>
</organism>
<dbReference type="GO" id="GO:0055085">
    <property type="term" value="P:transmembrane transport"/>
    <property type="evidence" value="ECO:0007669"/>
    <property type="project" value="InterPro"/>
</dbReference>
<reference evidence="10" key="1">
    <citation type="submission" date="2017-11" db="EMBL/GenBank/DDBJ databases">
        <authorList>
            <person name="Zhu W."/>
        </authorList>
    </citation>
    <scope>NUCLEOTIDE SEQUENCE [LARGE SCALE GENOMIC DNA]</scope>
    <source>
        <strain evidence="10">CAU 1183</strain>
    </source>
</reference>
<evidence type="ECO:0000256" key="6">
    <source>
        <dbReference type="ARBA" id="ARBA00023136"/>
    </source>
</evidence>
<dbReference type="EMBL" id="PIOC01000017">
    <property type="protein sequence ID" value="RDW18346.1"/>
    <property type="molecule type" value="Genomic_DNA"/>
</dbReference>
<dbReference type="AlphaFoldDB" id="A0A3D8PQC0"/>
<dbReference type="PANTHER" id="PTHR43744">
    <property type="entry name" value="ABC TRANSPORTER PERMEASE PROTEIN MG189-RELATED-RELATED"/>
    <property type="match status" value="1"/>
</dbReference>
<dbReference type="Gene3D" id="1.10.3720.10">
    <property type="entry name" value="MetI-like"/>
    <property type="match status" value="1"/>
</dbReference>
<keyword evidence="4 7" id="KW-0812">Transmembrane</keyword>
<dbReference type="Proteomes" id="UP000257143">
    <property type="component" value="Unassembled WGS sequence"/>
</dbReference>
<keyword evidence="5 7" id="KW-1133">Transmembrane helix</keyword>
<feature type="transmembrane region" description="Helical" evidence="7">
    <location>
        <begin position="240"/>
        <end position="259"/>
    </location>
</feature>
<feature type="transmembrane region" description="Helical" evidence="7">
    <location>
        <begin position="105"/>
        <end position="126"/>
    </location>
</feature>
<feature type="transmembrane region" description="Helical" evidence="7">
    <location>
        <begin position="138"/>
        <end position="159"/>
    </location>
</feature>
<evidence type="ECO:0000256" key="7">
    <source>
        <dbReference type="RuleBase" id="RU363032"/>
    </source>
</evidence>
<evidence type="ECO:0000313" key="9">
    <source>
        <dbReference type="EMBL" id="RDW18346.1"/>
    </source>
</evidence>
<evidence type="ECO:0000256" key="1">
    <source>
        <dbReference type="ARBA" id="ARBA00004651"/>
    </source>
</evidence>
<comment type="subcellular location">
    <subcellularLocation>
        <location evidence="1 7">Cell membrane</location>
        <topology evidence="1 7">Multi-pass membrane protein</topology>
    </subcellularLocation>
</comment>
<keyword evidence="3" id="KW-1003">Cell membrane</keyword>
<feature type="transmembrane region" description="Helical" evidence="7">
    <location>
        <begin position="69"/>
        <end position="93"/>
    </location>
</feature>
<evidence type="ECO:0000256" key="2">
    <source>
        <dbReference type="ARBA" id="ARBA00022448"/>
    </source>
</evidence>
<comment type="similarity">
    <text evidence="7">Belongs to the binding-protein-dependent transport system permease family.</text>
</comment>
<feature type="domain" description="ABC transmembrane type-1" evidence="8">
    <location>
        <begin position="70"/>
        <end position="259"/>
    </location>
</feature>
<evidence type="ECO:0000259" key="8">
    <source>
        <dbReference type="PROSITE" id="PS50928"/>
    </source>
</evidence>
<keyword evidence="10" id="KW-1185">Reference proteome</keyword>
<proteinExistence type="inferred from homology"/>
<dbReference type="InterPro" id="IPR035906">
    <property type="entry name" value="MetI-like_sf"/>
</dbReference>
<keyword evidence="2 7" id="KW-0813">Transport</keyword>
<dbReference type="OrthoDB" id="9784933at2"/>
<dbReference type="PROSITE" id="PS50928">
    <property type="entry name" value="ABC_TM1"/>
    <property type="match status" value="1"/>
</dbReference>